<reference evidence="3 4" key="1">
    <citation type="submission" date="2023-11" db="EMBL/GenBank/DDBJ databases">
        <authorList>
            <person name="Bao R."/>
        </authorList>
    </citation>
    <scope>NUCLEOTIDE SEQUENCE [LARGE SCALE GENOMIC DNA]</scope>
    <source>
        <strain evidence="3 4">PJ23</strain>
    </source>
</reference>
<keyword evidence="4" id="KW-1185">Reference proteome</keyword>
<dbReference type="EMBL" id="JAXAFJ010000001">
    <property type="protein sequence ID" value="MDX6804876.1"/>
    <property type="molecule type" value="Genomic_DNA"/>
</dbReference>
<organism evidence="3 4">
    <name type="scientific">Terrihabitans rhizophilus</name>
    <dbReference type="NCBI Taxonomy" id="3092662"/>
    <lineage>
        <taxon>Bacteria</taxon>
        <taxon>Pseudomonadati</taxon>
        <taxon>Pseudomonadota</taxon>
        <taxon>Alphaproteobacteria</taxon>
        <taxon>Hyphomicrobiales</taxon>
        <taxon>Terrihabitans</taxon>
    </lineage>
</organism>
<evidence type="ECO:0000256" key="1">
    <source>
        <dbReference type="SAM" id="MobiDB-lite"/>
    </source>
</evidence>
<comment type="caution">
    <text evidence="3">The sequence shown here is derived from an EMBL/GenBank/DDBJ whole genome shotgun (WGS) entry which is preliminary data.</text>
</comment>
<accession>A0ABU4RJ67</accession>
<feature type="domain" description="Serine aminopeptidase S33" evidence="2">
    <location>
        <begin position="78"/>
        <end position="202"/>
    </location>
</feature>
<evidence type="ECO:0000313" key="3">
    <source>
        <dbReference type="EMBL" id="MDX6804876.1"/>
    </source>
</evidence>
<dbReference type="GO" id="GO:0016787">
    <property type="term" value="F:hydrolase activity"/>
    <property type="evidence" value="ECO:0007669"/>
    <property type="project" value="UniProtKB-KW"/>
</dbReference>
<evidence type="ECO:0000313" key="4">
    <source>
        <dbReference type="Proteomes" id="UP001274321"/>
    </source>
</evidence>
<dbReference type="Proteomes" id="UP001274321">
    <property type="component" value="Unassembled WGS sequence"/>
</dbReference>
<evidence type="ECO:0000259" key="2">
    <source>
        <dbReference type="Pfam" id="PF12146"/>
    </source>
</evidence>
<dbReference type="SUPFAM" id="SSF53474">
    <property type="entry name" value="alpha/beta-Hydrolases"/>
    <property type="match status" value="1"/>
</dbReference>
<feature type="region of interest" description="Disordered" evidence="1">
    <location>
        <begin position="46"/>
        <end position="72"/>
    </location>
</feature>
<feature type="region of interest" description="Disordered" evidence="1">
    <location>
        <begin position="15"/>
        <end position="34"/>
    </location>
</feature>
<dbReference type="RefSeq" id="WP_319842990.1">
    <property type="nucleotide sequence ID" value="NZ_JAXAFJ010000001.1"/>
</dbReference>
<dbReference type="InterPro" id="IPR029058">
    <property type="entry name" value="AB_hydrolase_fold"/>
</dbReference>
<feature type="compositionally biased region" description="Low complexity" evidence="1">
    <location>
        <begin position="15"/>
        <end position="32"/>
    </location>
</feature>
<dbReference type="Gene3D" id="3.40.50.1820">
    <property type="entry name" value="alpha/beta hydrolase"/>
    <property type="match status" value="1"/>
</dbReference>
<dbReference type="InterPro" id="IPR022742">
    <property type="entry name" value="Hydrolase_4"/>
</dbReference>
<sequence length="386" mass="43095">MCLVLGGCAASETARAQLSRSESEASSEAPSFEDYRRATRAQLLRERSFQSSDTEAELSWNGPSEWRPEGRTPGGRYRKGILLVHGLGDSPWSFHDIAPELARNGFLVRTVLLPGHGTKPQDLLDVSVHDWRRVVREQAAAMLGDVDELYLGGFSTGANLVAEHAYHDPRIAGLALFSPGFKSTSLDWAAPALARVRPWLVEPDGETTSQNVVRYMTVPTNGLAQFSLSSRSARQLLESRPYDKPVFMVVAENDSVLDTRYLAKTFERAFTHPRSRLIWYGSPLARQSTRVLVRNDRLPDLRISQFSHMGVMFAPRNAMYGAEGSLRICLNGHDRSAARACEAGKDVWYSDWGYREKGKVHARLTFNPYFSWQTSIMNSVLAAPDT</sequence>
<dbReference type="Pfam" id="PF12146">
    <property type="entry name" value="Hydrolase_4"/>
    <property type="match status" value="1"/>
</dbReference>
<name>A0ABU4RJ67_9HYPH</name>
<protein>
    <submittedName>
        <fullName evidence="3">Alpha/beta fold hydrolase</fullName>
    </submittedName>
</protein>
<gene>
    <name evidence="3" type="ORF">SCD90_02255</name>
</gene>
<proteinExistence type="predicted"/>
<keyword evidence="3" id="KW-0378">Hydrolase</keyword>